<dbReference type="STRING" id="1435377.SUSAZ_06405"/>
<dbReference type="SUPFAM" id="SSF50447">
    <property type="entry name" value="Translation proteins"/>
    <property type="match status" value="1"/>
</dbReference>
<proteinExistence type="predicted"/>
<dbReference type="OMA" id="IRADSNF"/>
<gene>
    <name evidence="1" type="ORF">ATY89_11300</name>
    <name evidence="2" type="ORF">ATZ20_02855</name>
</gene>
<protein>
    <submittedName>
        <fullName evidence="2">H/ACA RNA-protein complex protein Gar1</fullName>
    </submittedName>
</protein>
<evidence type="ECO:0000313" key="3">
    <source>
        <dbReference type="Proteomes" id="UP000060043"/>
    </source>
</evidence>
<dbReference type="PaxDb" id="1435377-SUSAZ_06405"/>
<dbReference type="EMBL" id="CP013695">
    <property type="protein sequence ID" value="ALU31188.1"/>
    <property type="molecule type" value="Genomic_DNA"/>
</dbReference>
<evidence type="ECO:0000313" key="1">
    <source>
        <dbReference type="EMBL" id="ALU30466.1"/>
    </source>
</evidence>
<dbReference type="Proteomes" id="UP000060043">
    <property type="component" value="Chromosome"/>
</dbReference>
<dbReference type="NCBIfam" id="NF009627">
    <property type="entry name" value="PRK13149.1-1"/>
    <property type="match status" value="1"/>
</dbReference>
<dbReference type="AlphaFoldDB" id="A0A0U2W268"/>
<dbReference type="EMBL" id="CP013694">
    <property type="protein sequence ID" value="ALU30466.1"/>
    <property type="molecule type" value="Genomic_DNA"/>
</dbReference>
<dbReference type="Gene3D" id="2.40.10.230">
    <property type="entry name" value="Probable tRNA pseudouridine synthase domain"/>
    <property type="match status" value="1"/>
</dbReference>
<dbReference type="InterPro" id="IPR038664">
    <property type="entry name" value="Gar1/Naf1_Cbf5-bd_sf"/>
</dbReference>
<reference evidence="3 4" key="1">
    <citation type="submission" date="2015-12" db="EMBL/GenBank/DDBJ databases">
        <title>A stable core within a dynamic pangenome in Sulfolobus acidocaldarius.</title>
        <authorList>
            <person name="Anderson R."/>
            <person name="Kouris A."/>
            <person name="Seward C."/>
            <person name="Campbell K."/>
            <person name="Whitaker R."/>
        </authorList>
    </citation>
    <scope>NUCLEOTIDE SEQUENCE [LARGE SCALE GENOMIC DNA]</scope>
    <source>
        <strain evidence="1 4">GG12-C01-09</strain>
        <strain evidence="2 3">NG05B_CO5_07</strain>
    </source>
</reference>
<accession>A0A0U2W268</accession>
<sequence>MKQIKLVEAGRFYKKTLKDKWIIFGNKQIDFSKQEYTGKVILDEKGNRVAKILDVIGNVKAPYILAYPLTKREPSGKLFIEIVEKGRRRR</sequence>
<evidence type="ECO:0000313" key="2">
    <source>
        <dbReference type="EMBL" id="ALU31188.1"/>
    </source>
</evidence>
<dbReference type="RefSeq" id="WP_011278177.1">
    <property type="nucleotide sequence ID" value="NZ_BHWZ01000003.1"/>
</dbReference>
<dbReference type="OrthoDB" id="36906at2157"/>
<dbReference type="GeneID" id="14551843"/>
<name>A0A0U2W268_9CREN</name>
<evidence type="ECO:0000313" key="4">
    <source>
        <dbReference type="Proteomes" id="UP000065473"/>
    </source>
</evidence>
<dbReference type="Proteomes" id="UP000065473">
    <property type="component" value="Chromosome"/>
</dbReference>
<organism evidence="2 3">
    <name type="scientific">Sulfolobus acidocaldarius</name>
    <dbReference type="NCBI Taxonomy" id="2285"/>
    <lineage>
        <taxon>Archaea</taxon>
        <taxon>Thermoproteota</taxon>
        <taxon>Thermoprotei</taxon>
        <taxon>Sulfolobales</taxon>
        <taxon>Sulfolobaceae</taxon>
        <taxon>Sulfolobus</taxon>
    </lineage>
</organism>
<dbReference type="InterPro" id="IPR009000">
    <property type="entry name" value="Transl_B-barrel_sf"/>
</dbReference>